<evidence type="ECO:0000313" key="4">
    <source>
        <dbReference type="Proteomes" id="UP000595254"/>
    </source>
</evidence>
<dbReference type="PANTHER" id="PTHR30204">
    <property type="entry name" value="REDOX-CYCLING DRUG-SENSING TRANSCRIPTIONAL ACTIVATOR SOXR"/>
    <property type="match status" value="1"/>
</dbReference>
<dbReference type="PANTHER" id="PTHR30204:SF95">
    <property type="entry name" value="HTH-TYPE TRANSCRIPTIONAL REGULATOR CUER"/>
    <property type="match status" value="1"/>
</dbReference>
<keyword evidence="4" id="KW-1185">Reference proteome</keyword>
<dbReference type="SUPFAM" id="SSF46955">
    <property type="entry name" value="Putative DNA-binding domain"/>
    <property type="match status" value="1"/>
</dbReference>
<dbReference type="InterPro" id="IPR009061">
    <property type="entry name" value="DNA-bd_dom_put_sf"/>
</dbReference>
<protein>
    <submittedName>
        <fullName evidence="3">MerR family transcriptional regulator</fullName>
    </submittedName>
</protein>
<proteinExistence type="predicted"/>
<dbReference type="InterPro" id="IPR047057">
    <property type="entry name" value="MerR_fam"/>
</dbReference>
<keyword evidence="1" id="KW-0238">DNA-binding</keyword>
<dbReference type="RefSeq" id="WP_081704772.1">
    <property type="nucleotide sequence ID" value="NZ_CP068053.1"/>
</dbReference>
<sequence>MGIDNLKIGELAQLANVTKRTVDYYTNLGLLQARRSSSNYRYYTEDELERLRLIVEYKRNKYSLEEIKAFLLKREQEETEVEQARHELTCKLTHINQELKEVISFLEKNKHNKPMLNQHVSHESVTLIQSLTALFLV</sequence>
<evidence type="ECO:0000259" key="2">
    <source>
        <dbReference type="PROSITE" id="PS50937"/>
    </source>
</evidence>
<dbReference type="Gene3D" id="1.10.1660.10">
    <property type="match status" value="1"/>
</dbReference>
<dbReference type="Pfam" id="PF13411">
    <property type="entry name" value="MerR_1"/>
    <property type="match status" value="1"/>
</dbReference>
<dbReference type="AlphaFoldDB" id="A0A974NRT5"/>
<dbReference type="GO" id="GO:0003700">
    <property type="term" value="F:DNA-binding transcription factor activity"/>
    <property type="evidence" value="ECO:0007669"/>
    <property type="project" value="InterPro"/>
</dbReference>
<dbReference type="Proteomes" id="UP000595254">
    <property type="component" value="Chromosome"/>
</dbReference>
<dbReference type="InterPro" id="IPR000551">
    <property type="entry name" value="MerR-type_HTH_dom"/>
</dbReference>
<organism evidence="3 4">
    <name type="scientific">Peribacillus psychrosaccharolyticus</name>
    <name type="common">Bacillus psychrosaccharolyticus</name>
    <dbReference type="NCBI Taxonomy" id="1407"/>
    <lineage>
        <taxon>Bacteria</taxon>
        <taxon>Bacillati</taxon>
        <taxon>Bacillota</taxon>
        <taxon>Bacilli</taxon>
        <taxon>Bacillales</taxon>
        <taxon>Bacillaceae</taxon>
        <taxon>Peribacillus</taxon>
    </lineage>
</organism>
<dbReference type="PROSITE" id="PS50937">
    <property type="entry name" value="HTH_MERR_2"/>
    <property type="match status" value="1"/>
</dbReference>
<feature type="domain" description="HTH merR-type" evidence="2">
    <location>
        <begin position="5"/>
        <end position="73"/>
    </location>
</feature>
<accession>A0A974NRT5</accession>
<gene>
    <name evidence="3" type="ORF">I6J18_13085</name>
</gene>
<dbReference type="SMART" id="SM00422">
    <property type="entry name" value="HTH_MERR"/>
    <property type="match status" value="1"/>
</dbReference>
<reference evidence="3 4" key="1">
    <citation type="submission" date="2021-01" db="EMBL/GenBank/DDBJ databases">
        <title>FDA dAtabase for Regulatory Grade micrObial Sequences (FDA-ARGOS): Supporting development and validation of Infectious Disease Dx tests.</title>
        <authorList>
            <person name="Nelson B."/>
            <person name="Plummer A."/>
            <person name="Tallon L."/>
            <person name="Sadzewicz L."/>
            <person name="Zhao X."/>
            <person name="Boylan J."/>
            <person name="Ott S."/>
            <person name="Bowen H."/>
            <person name="Vavikolanu K."/>
            <person name="Mehta A."/>
            <person name="Aluvathingal J."/>
            <person name="Nadendla S."/>
            <person name="Myers T."/>
            <person name="Yan Y."/>
            <person name="Sichtig H."/>
        </authorList>
    </citation>
    <scope>NUCLEOTIDE SEQUENCE [LARGE SCALE GENOMIC DNA]</scope>
    <source>
        <strain evidence="3 4">FDAARGOS_1161</strain>
    </source>
</reference>
<evidence type="ECO:0000256" key="1">
    <source>
        <dbReference type="ARBA" id="ARBA00023125"/>
    </source>
</evidence>
<dbReference type="EMBL" id="CP068053">
    <property type="protein sequence ID" value="QQT02662.1"/>
    <property type="molecule type" value="Genomic_DNA"/>
</dbReference>
<name>A0A974NRT5_PERPY</name>
<dbReference type="KEGG" id="ppsr:I6J18_13085"/>
<dbReference type="GO" id="GO:0003677">
    <property type="term" value="F:DNA binding"/>
    <property type="evidence" value="ECO:0007669"/>
    <property type="project" value="UniProtKB-KW"/>
</dbReference>
<evidence type="ECO:0000313" key="3">
    <source>
        <dbReference type="EMBL" id="QQT02662.1"/>
    </source>
</evidence>